<dbReference type="GO" id="GO:0006310">
    <property type="term" value="P:DNA recombination"/>
    <property type="evidence" value="ECO:0007669"/>
    <property type="project" value="UniProtKB-KW"/>
</dbReference>
<dbReference type="InterPro" id="IPR002104">
    <property type="entry name" value="Integrase_catalytic"/>
</dbReference>
<keyword evidence="7" id="KW-1160">Virus entry into host cell</keyword>
<keyword evidence="5" id="KW-0238">DNA-binding</keyword>
<reference evidence="9" key="1">
    <citation type="journal article" date="2021" name="Proc. Natl. Acad. Sci. U.S.A.">
        <title>A Catalog of Tens of Thousands of Viruses from Human Metagenomes Reveals Hidden Associations with Chronic Diseases.</title>
        <authorList>
            <person name="Tisza M.J."/>
            <person name="Buck C.B."/>
        </authorList>
    </citation>
    <scope>NUCLEOTIDE SEQUENCE</scope>
    <source>
        <strain evidence="9">Ct0UO21</strain>
    </source>
</reference>
<dbReference type="InterPro" id="IPR050090">
    <property type="entry name" value="Tyrosine_recombinase_XerCD"/>
</dbReference>
<dbReference type="GO" id="GO:0075713">
    <property type="term" value="P:establishment of integrated proviral latency"/>
    <property type="evidence" value="ECO:0007669"/>
    <property type="project" value="UniProtKB-KW"/>
</dbReference>
<keyword evidence="4" id="KW-0378">Hydrolase</keyword>
<dbReference type="GO" id="GO:0044826">
    <property type="term" value="P:viral genome integration into host DNA"/>
    <property type="evidence" value="ECO:0007669"/>
    <property type="project" value="UniProtKB-KW"/>
</dbReference>
<feature type="domain" description="Tyr recombinase" evidence="8">
    <location>
        <begin position="194"/>
        <end position="363"/>
    </location>
</feature>
<dbReference type="InterPro" id="IPR013762">
    <property type="entry name" value="Integrase-like_cat_sf"/>
</dbReference>
<evidence type="ECO:0000256" key="1">
    <source>
        <dbReference type="ARBA" id="ARBA00008857"/>
    </source>
</evidence>
<evidence type="ECO:0000313" key="9">
    <source>
        <dbReference type="EMBL" id="DAE04537.1"/>
    </source>
</evidence>
<evidence type="ECO:0000256" key="5">
    <source>
        <dbReference type="ARBA" id="ARBA00023125"/>
    </source>
</evidence>
<dbReference type="Pfam" id="PF00589">
    <property type="entry name" value="Phage_integrase"/>
    <property type="match status" value="1"/>
</dbReference>
<keyword evidence="7" id="KW-1179">Viral genome integration</keyword>
<dbReference type="PROSITE" id="PS51898">
    <property type="entry name" value="TYR_RECOMBINASE"/>
    <property type="match status" value="1"/>
</dbReference>
<dbReference type="GO" id="GO:0016787">
    <property type="term" value="F:hydrolase activity"/>
    <property type="evidence" value="ECO:0007669"/>
    <property type="project" value="UniProtKB-KW"/>
</dbReference>
<comment type="similarity">
    <text evidence="1">Belongs to the 'phage' integrase family.</text>
</comment>
<proteinExistence type="inferred from homology"/>
<dbReference type="GO" id="GO:0016740">
    <property type="term" value="F:transferase activity"/>
    <property type="evidence" value="ECO:0007669"/>
    <property type="project" value="UniProtKB-KW"/>
</dbReference>
<organism evidence="9">
    <name type="scientific">Siphoviridae sp. ct0UO21</name>
    <dbReference type="NCBI Taxonomy" id="2825293"/>
    <lineage>
        <taxon>Viruses</taxon>
        <taxon>Duplodnaviria</taxon>
        <taxon>Heunggongvirae</taxon>
        <taxon>Uroviricota</taxon>
        <taxon>Caudoviricetes</taxon>
    </lineage>
</organism>
<evidence type="ECO:0000256" key="2">
    <source>
        <dbReference type="ARBA" id="ARBA00016082"/>
    </source>
</evidence>
<dbReference type="Pfam" id="PF14657">
    <property type="entry name" value="Arm-DNA-bind_4"/>
    <property type="match status" value="1"/>
</dbReference>
<dbReference type="InterPro" id="IPR011010">
    <property type="entry name" value="DNA_brk_join_enz"/>
</dbReference>
<dbReference type="EMBL" id="BK015390">
    <property type="protein sequence ID" value="DAE04537.1"/>
    <property type="molecule type" value="Genomic_DNA"/>
</dbReference>
<keyword evidence="6" id="KW-0233">DNA recombination</keyword>
<keyword evidence="3" id="KW-0808">Transferase</keyword>
<evidence type="ECO:0000256" key="7">
    <source>
        <dbReference type="ARBA" id="ARBA00023195"/>
    </source>
</evidence>
<evidence type="ECO:0000256" key="6">
    <source>
        <dbReference type="ARBA" id="ARBA00023172"/>
    </source>
</evidence>
<evidence type="ECO:0000259" key="8">
    <source>
        <dbReference type="PROSITE" id="PS51898"/>
    </source>
</evidence>
<keyword evidence="7" id="KW-0229">DNA integration</keyword>
<accession>A0A8S5PDT3</accession>
<sequence>MICKKCKKDVPDGRYCIACGADQSASKKTRPRTRPNGTGTAYKRGSTWTAQVTVGIKRDPDTGRVQQVRRTKGGFKTKREALEFCMQLANAAMPKKHVTFGDLWEQYEKTKYRQLSESKQCSYRTALKRIGDMIYTRIDAVTIADLQGLVDGLTFYCAQDIKSILRHMYRIAMMQGWTSRDLSEYIVLPPKNETERTPFSDEEIRAIWRGYDGGDTWAGYILLMIYTGMMPGELLHCRKDMIHLDSHQIVGAGLKTAERKARPIVIADFLMPVVQALIDYTGDAPLLCDTYKKAFYKKYYDCLDRCGCRRLTPYSCRHTTATACAVGAKIAPSVIQRIMRHAQLSTTQLYIHPDESAVLDAINTLNPNQNSPVN</sequence>
<evidence type="ECO:0000256" key="3">
    <source>
        <dbReference type="ARBA" id="ARBA00022679"/>
    </source>
</evidence>
<dbReference type="PANTHER" id="PTHR30349:SF41">
    <property type="entry name" value="INTEGRASE_RECOMBINASE PROTEIN MJ0367-RELATED"/>
    <property type="match status" value="1"/>
</dbReference>
<dbReference type="GO" id="GO:0015074">
    <property type="term" value="P:DNA integration"/>
    <property type="evidence" value="ECO:0007669"/>
    <property type="project" value="InterPro"/>
</dbReference>
<evidence type="ECO:0000256" key="4">
    <source>
        <dbReference type="ARBA" id="ARBA00022801"/>
    </source>
</evidence>
<dbReference type="SUPFAM" id="SSF56349">
    <property type="entry name" value="DNA breaking-rejoining enzymes"/>
    <property type="match status" value="1"/>
</dbReference>
<dbReference type="Gene3D" id="1.10.443.10">
    <property type="entry name" value="Intergrase catalytic core"/>
    <property type="match status" value="1"/>
</dbReference>
<name>A0A8S5PDT3_9CAUD</name>
<dbReference type="InterPro" id="IPR028259">
    <property type="entry name" value="AP2-like_int_N"/>
</dbReference>
<dbReference type="PANTHER" id="PTHR30349">
    <property type="entry name" value="PHAGE INTEGRASE-RELATED"/>
    <property type="match status" value="1"/>
</dbReference>
<dbReference type="GO" id="GO:0003677">
    <property type="term" value="F:DNA binding"/>
    <property type="evidence" value="ECO:0007669"/>
    <property type="project" value="UniProtKB-KW"/>
</dbReference>
<protein>
    <recommendedName>
        <fullName evidence="2">Integrase</fullName>
    </recommendedName>
</protein>